<dbReference type="PROSITE" id="PS50075">
    <property type="entry name" value="CARRIER"/>
    <property type="match status" value="1"/>
</dbReference>
<comment type="caution">
    <text evidence="6">The sequence shown here is derived from an EMBL/GenBank/DDBJ whole genome shotgun (WGS) entry which is preliminary data.</text>
</comment>
<evidence type="ECO:0000259" key="5">
    <source>
        <dbReference type="PROSITE" id="PS50075"/>
    </source>
</evidence>
<dbReference type="InterPro" id="IPR045851">
    <property type="entry name" value="AMP-bd_C_sf"/>
</dbReference>
<dbReference type="EMBL" id="JAVREH010000035">
    <property type="protein sequence ID" value="MDT0263314.1"/>
    <property type="molecule type" value="Genomic_DNA"/>
</dbReference>
<dbReference type="PANTHER" id="PTHR45527">
    <property type="entry name" value="NONRIBOSOMAL PEPTIDE SYNTHETASE"/>
    <property type="match status" value="1"/>
</dbReference>
<comment type="cofactor">
    <cofactor evidence="1">
        <name>pantetheine 4'-phosphate</name>
        <dbReference type="ChEBI" id="CHEBI:47942"/>
    </cofactor>
</comment>
<gene>
    <name evidence="6" type="ORF">RM423_18170</name>
</gene>
<dbReference type="Gene3D" id="3.30.559.30">
    <property type="entry name" value="Nonribosomal peptide synthetase, condensation domain"/>
    <property type="match status" value="1"/>
</dbReference>
<dbReference type="NCBIfam" id="TIGR01733">
    <property type="entry name" value="AA-adenyl-dom"/>
    <property type="match status" value="1"/>
</dbReference>
<dbReference type="InterPro" id="IPR023213">
    <property type="entry name" value="CAT-like_dom_sf"/>
</dbReference>
<protein>
    <submittedName>
        <fullName evidence="6">Amino acid adenylation domain-containing protein</fullName>
    </submittedName>
</protein>
<dbReference type="Gene3D" id="1.10.1200.10">
    <property type="entry name" value="ACP-like"/>
    <property type="match status" value="1"/>
</dbReference>
<dbReference type="Pfam" id="PF00550">
    <property type="entry name" value="PP-binding"/>
    <property type="match status" value="1"/>
</dbReference>
<keyword evidence="7" id="KW-1185">Reference proteome</keyword>
<dbReference type="SUPFAM" id="SSF52777">
    <property type="entry name" value="CoA-dependent acyltransferases"/>
    <property type="match status" value="2"/>
</dbReference>
<dbReference type="InterPro" id="IPR020845">
    <property type="entry name" value="AMP-binding_CS"/>
</dbReference>
<dbReference type="InterPro" id="IPR010071">
    <property type="entry name" value="AA_adenyl_dom"/>
</dbReference>
<dbReference type="CDD" id="cd19531">
    <property type="entry name" value="LCL_NRPS-like"/>
    <property type="match status" value="1"/>
</dbReference>
<dbReference type="PROSITE" id="PS00012">
    <property type="entry name" value="PHOSPHOPANTETHEINE"/>
    <property type="match status" value="1"/>
</dbReference>
<dbReference type="SMART" id="SM00823">
    <property type="entry name" value="PKS_PP"/>
    <property type="match status" value="1"/>
</dbReference>
<dbReference type="SUPFAM" id="SSF56801">
    <property type="entry name" value="Acetyl-CoA synthetase-like"/>
    <property type="match status" value="1"/>
</dbReference>
<evidence type="ECO:0000256" key="3">
    <source>
        <dbReference type="ARBA" id="ARBA00022553"/>
    </source>
</evidence>
<dbReference type="InterPro" id="IPR009081">
    <property type="entry name" value="PP-bd_ACP"/>
</dbReference>
<organism evidence="6 7">
    <name type="scientific">Jatrophihabitans lederbergiae</name>
    <dbReference type="NCBI Taxonomy" id="3075547"/>
    <lineage>
        <taxon>Bacteria</taxon>
        <taxon>Bacillati</taxon>
        <taxon>Actinomycetota</taxon>
        <taxon>Actinomycetes</taxon>
        <taxon>Jatrophihabitantales</taxon>
        <taxon>Jatrophihabitantaceae</taxon>
        <taxon>Jatrophihabitans</taxon>
    </lineage>
</organism>
<keyword evidence="2" id="KW-0596">Phosphopantetheine</keyword>
<dbReference type="PANTHER" id="PTHR45527:SF1">
    <property type="entry name" value="FATTY ACID SYNTHASE"/>
    <property type="match status" value="1"/>
</dbReference>
<dbReference type="Gene3D" id="3.30.300.30">
    <property type="match status" value="1"/>
</dbReference>
<dbReference type="Gene3D" id="2.30.38.10">
    <property type="entry name" value="Luciferase, Domain 3"/>
    <property type="match status" value="1"/>
</dbReference>
<dbReference type="CDD" id="cd05930">
    <property type="entry name" value="A_NRPS"/>
    <property type="match status" value="1"/>
</dbReference>
<dbReference type="Gene3D" id="3.40.50.980">
    <property type="match status" value="2"/>
</dbReference>
<accession>A0ABU2JFS4</accession>
<evidence type="ECO:0000256" key="2">
    <source>
        <dbReference type="ARBA" id="ARBA00022450"/>
    </source>
</evidence>
<dbReference type="InterPro" id="IPR036736">
    <property type="entry name" value="ACP-like_sf"/>
</dbReference>
<dbReference type="Pfam" id="PF00668">
    <property type="entry name" value="Condensation"/>
    <property type="match status" value="1"/>
</dbReference>
<dbReference type="InterPro" id="IPR000873">
    <property type="entry name" value="AMP-dep_synth/lig_dom"/>
</dbReference>
<dbReference type="Pfam" id="PF13193">
    <property type="entry name" value="AMP-binding_C"/>
    <property type="match status" value="1"/>
</dbReference>
<name>A0ABU2JFS4_9ACTN</name>
<dbReference type="RefSeq" id="WP_311424461.1">
    <property type="nucleotide sequence ID" value="NZ_JAVREH010000035.1"/>
</dbReference>
<dbReference type="InterPro" id="IPR025110">
    <property type="entry name" value="AMP-bd_C"/>
</dbReference>
<dbReference type="InterPro" id="IPR006162">
    <property type="entry name" value="Ppantetheine_attach_site"/>
</dbReference>
<dbReference type="SUPFAM" id="SSF47336">
    <property type="entry name" value="ACP-like"/>
    <property type="match status" value="1"/>
</dbReference>
<evidence type="ECO:0000313" key="7">
    <source>
        <dbReference type="Proteomes" id="UP001183176"/>
    </source>
</evidence>
<dbReference type="InterPro" id="IPR020806">
    <property type="entry name" value="PKS_PP-bd"/>
</dbReference>
<feature type="region of interest" description="Disordered" evidence="4">
    <location>
        <begin position="1"/>
        <end position="23"/>
    </location>
</feature>
<proteinExistence type="predicted"/>
<dbReference type="InterPro" id="IPR001242">
    <property type="entry name" value="Condensation_dom"/>
</dbReference>
<dbReference type="PROSITE" id="PS00455">
    <property type="entry name" value="AMP_BINDING"/>
    <property type="match status" value="1"/>
</dbReference>
<feature type="domain" description="Carrier" evidence="5">
    <location>
        <begin position="988"/>
        <end position="1063"/>
    </location>
</feature>
<evidence type="ECO:0000256" key="4">
    <source>
        <dbReference type="SAM" id="MobiDB-lite"/>
    </source>
</evidence>
<dbReference type="Gene3D" id="3.30.559.10">
    <property type="entry name" value="Chloramphenicol acetyltransferase-like domain"/>
    <property type="match status" value="1"/>
</dbReference>
<dbReference type="Proteomes" id="UP001183176">
    <property type="component" value="Unassembled WGS sequence"/>
</dbReference>
<reference evidence="7" key="1">
    <citation type="submission" date="2023-07" db="EMBL/GenBank/DDBJ databases">
        <title>30 novel species of actinomycetes from the DSMZ collection.</title>
        <authorList>
            <person name="Nouioui I."/>
        </authorList>
    </citation>
    <scope>NUCLEOTIDE SEQUENCE [LARGE SCALE GENOMIC DNA]</scope>
    <source>
        <strain evidence="7">DSM 44399</strain>
    </source>
</reference>
<dbReference type="Pfam" id="PF00501">
    <property type="entry name" value="AMP-binding"/>
    <property type="match status" value="1"/>
</dbReference>
<evidence type="ECO:0000256" key="1">
    <source>
        <dbReference type="ARBA" id="ARBA00001957"/>
    </source>
</evidence>
<evidence type="ECO:0000313" key="6">
    <source>
        <dbReference type="EMBL" id="MDT0263314.1"/>
    </source>
</evidence>
<sequence>MSMHVDSVPAAAEGSPGAETPRLPLSFGQEQLWFLEQMAPGETTYNMMLAWRLRGSLDVDVLRQALSRVIARHASLRAVIRAADGAPYRVITESGEAALPVVDLSDIAAAEREGALAAAIATQTATPYDFETGPLYRFTLYRMGNGDHVLAEGFHHIVIDGWSMTSVNTEIAAAYRALAAGEEPDLPALPLDYADFVAQQRERLRGDDLEEELRFWDERLAGLPVLDLPTDRLRPASSNHRGATYLRTFPAELLTAARNLASANNASLFMVFTAAFNAVLSRYTGQYDIPVGMPMLGRVDPELEDVVGLFINMAVLRSDLTGNPTFTELLDRTADASLELYEHQELPFNQVVDRVQPTRDLGRNPLFQVSVQVLGDGVSGDAMRLPGIESEYLPMRSINARFDLSLNLIEGADALTATVEYSTDLFDEWRIEALISHLETVVDAATRNPELRLSELPLLSSAQVAEYVELGKGEVVDFEELPLHVGFAKRAAATPDAVAIVCKGVEITYAELNRRGDQLARHLRSLGLQRGQVVAVIIDRDLDAYVTMLGILKAGAGFAMLDPKHPAARLEFMMGDTAAPILITRSSFADRLPESSGWSTVWLDTEWDAIEAHPSDEPLEEWATRDSIAYILYTSGSTGTPKGVVMVHRGVSFFAEAYRRTFDFTPQDRLLQLPALTFDMSQGEIWTAFLAGARVVAVSPDEGLSPEGLAQLMRDQRVTYAGLSPAMLSVVEPEPYPDLKYVMGGAEALPAELVNKWNLPGRRFVNLYGPTEASIACTEYECDHIEWQSSPPIGHAEVNRQLYIVDESGNLVPKGIPGELLVGGEDGALSLGYLNQPELTAEKFVPDPFRPERLVYRTGDLVRWNKDGEIDFLGRIDTQVKLRGLRIELGEIESALLTHPSVRLAVVLMRPNRQGDNQLIGYLTAKGDQPPVIEDVRDHLAAMLPEYMVPTAWVVLDEFPLTAARKIDRKALPEPVEAVGGSESAVVSPRTPTEKAVADIFADVLAADEISVESSLFEIGGNSLQGMRVVSRINKAFGVKINIRKLYANATVSAISATIDELVAARGSTSG</sequence>
<keyword evidence="3" id="KW-0597">Phosphoprotein</keyword>